<reference evidence="3" key="1">
    <citation type="submission" date="2021-01" db="EMBL/GenBank/DDBJ databases">
        <authorList>
            <person name="Corre E."/>
            <person name="Pelletier E."/>
            <person name="Niang G."/>
            <person name="Scheremetjew M."/>
            <person name="Finn R."/>
            <person name="Kale V."/>
            <person name="Holt S."/>
            <person name="Cochrane G."/>
            <person name="Meng A."/>
            <person name="Brown T."/>
            <person name="Cohen L."/>
        </authorList>
    </citation>
    <scope>NUCLEOTIDE SEQUENCE</scope>
    <source>
        <strain evidence="3">CCMP219</strain>
    </source>
</reference>
<evidence type="ECO:0000256" key="1">
    <source>
        <dbReference type="SAM" id="MobiDB-lite"/>
    </source>
</evidence>
<evidence type="ECO:0000256" key="2">
    <source>
        <dbReference type="SAM" id="Phobius"/>
    </source>
</evidence>
<feature type="region of interest" description="Disordered" evidence="1">
    <location>
        <begin position="533"/>
        <end position="561"/>
    </location>
</feature>
<keyword evidence="2" id="KW-0812">Transmembrane</keyword>
<organism evidence="3">
    <name type="scientific">Chlamydomonas euryale</name>
    <dbReference type="NCBI Taxonomy" id="1486919"/>
    <lineage>
        <taxon>Eukaryota</taxon>
        <taxon>Viridiplantae</taxon>
        <taxon>Chlorophyta</taxon>
        <taxon>core chlorophytes</taxon>
        <taxon>Chlorophyceae</taxon>
        <taxon>CS clade</taxon>
        <taxon>Chlamydomonadales</taxon>
        <taxon>Chlamydomonadaceae</taxon>
        <taxon>Chlamydomonas</taxon>
    </lineage>
</organism>
<feature type="transmembrane region" description="Helical" evidence="2">
    <location>
        <begin position="896"/>
        <end position="917"/>
    </location>
</feature>
<feature type="compositionally biased region" description="Polar residues" evidence="1">
    <location>
        <begin position="541"/>
        <end position="558"/>
    </location>
</feature>
<proteinExistence type="predicted"/>
<keyword evidence="2" id="KW-1133">Transmembrane helix</keyword>
<dbReference type="EMBL" id="HBEC01033817">
    <property type="protein sequence ID" value="CAD8300728.1"/>
    <property type="molecule type" value="Transcribed_RNA"/>
</dbReference>
<feature type="compositionally biased region" description="Pro residues" evidence="1">
    <location>
        <begin position="23"/>
        <end position="43"/>
    </location>
</feature>
<feature type="transmembrane region" description="Helical" evidence="2">
    <location>
        <begin position="923"/>
        <end position="943"/>
    </location>
</feature>
<name>A0A7R9VN95_9CHLO</name>
<feature type="transmembrane region" description="Helical" evidence="2">
    <location>
        <begin position="955"/>
        <end position="977"/>
    </location>
</feature>
<sequence length="991" mass="100398">MGRRRPPPLPAPRSPKVAGPVPKVFPGPLPAPQCHPPPPTVSGRPPLPLAPPLLPLPSLLLVLLLLLAPVSASSARAGAGVSGGMQVQLRSWAAAREASRRAAANGDAEHWAYHGPYRHSRPMPDVPDHGHAGLPAAHTGLPRGGNTRPMPVAPDHGHASALAAHSGLPRGGNMLADAALHANAEYCSKDSAECSDVRQHAGELRAAHLLSGTHATQSVSNVAADHAAAAALAEGAAGAVSEQAVDVCAAMAAYVFGDTGWAVAAALLSHVACFVFGAWMLFMVLRQRKDSRQPSFGFGVALLAREASCGVKLVDASDETSARSTTNRSCDEQQASGGVIGGVIGEVSVAGRPVLPAAANAGSADEAQASATACSSHGGNQDAAYCIADANLDNSSQVACGFTWMRTQAFSHEHACARGFMRECSADDCAGTSPSAAACTFEAASDACSVAACPLRQEPGEHMGEATTFSSSSSAGTAAAAAGVEPASTSAASATAVASGHTPADSSVNLLTRESQAGNCSAAAAVPAAPLSTPAKALPGESSQVLRSTANTHDTVQAESEKGERGWVRCCAGNGREEDEGGAGNATGAALGDESIFHADCQPAHRSTPATANYEPAHRNTTASDEACGRCAFSRSTPPALFRDGVQRHHVTRSYPPAGPHSEAYPLLLSPAHATGTPSRALSLTMQVSVDSDALATLAAPLVACARAARDASRSLAAISDALHSVSGRLRLLSARSRSLQRAVSDVGGALKEANRERAARAAASLAARCLRFGLLVCIAATGVCALRAGRLAELRATCMQPDAGRAAFSSATGLGSVAGWVRAGAQAASRFAWRAALGGGLAGGGGGVRPSWWLPTMVCIAREAGLFAAGGGVLLWLLLPALLRAGPPQLSHGSWLLDLGLAYGVLGGAVGAHVVHCLGGCWATWLACWLVWLACSAAGAVVKPAGRSLTATAAMVLCLAVVGPMAVAVLPFHVLAAPSLPTWTAPTWAM</sequence>
<evidence type="ECO:0000313" key="3">
    <source>
        <dbReference type="EMBL" id="CAD8300728.1"/>
    </source>
</evidence>
<feature type="transmembrane region" description="Helical" evidence="2">
    <location>
        <begin position="49"/>
        <end position="68"/>
    </location>
</feature>
<feature type="region of interest" description="Disordered" evidence="1">
    <location>
        <begin position="1"/>
        <end position="43"/>
    </location>
</feature>
<protein>
    <submittedName>
        <fullName evidence="3">Uncharacterized protein</fullName>
    </submittedName>
</protein>
<dbReference type="AlphaFoldDB" id="A0A7R9VN95"/>
<accession>A0A7R9VN95</accession>
<feature type="transmembrane region" description="Helical" evidence="2">
    <location>
        <begin position="261"/>
        <end position="285"/>
    </location>
</feature>
<gene>
    <name evidence="3" type="ORF">CEUR00632_LOCUS15710</name>
</gene>
<keyword evidence="2" id="KW-0472">Membrane</keyword>
<feature type="region of interest" description="Disordered" evidence="1">
    <location>
        <begin position="122"/>
        <end position="146"/>
    </location>
</feature>
<feature type="transmembrane region" description="Helical" evidence="2">
    <location>
        <begin position="865"/>
        <end position="884"/>
    </location>
</feature>